<dbReference type="Pfam" id="PF02517">
    <property type="entry name" value="Rce1-like"/>
    <property type="match status" value="1"/>
</dbReference>
<feature type="transmembrane region" description="Helical" evidence="1">
    <location>
        <begin position="111"/>
        <end position="131"/>
    </location>
</feature>
<proteinExistence type="predicted"/>
<feature type="transmembrane region" description="Helical" evidence="1">
    <location>
        <begin position="271"/>
        <end position="291"/>
    </location>
</feature>
<keyword evidence="1" id="KW-0472">Membrane</keyword>
<dbReference type="RefSeq" id="WP_282765318.1">
    <property type="nucleotide sequence ID" value="NZ_JASCTH010000029.1"/>
</dbReference>
<comment type="caution">
    <text evidence="3">The sequence shown here is derived from an EMBL/GenBank/DDBJ whole genome shotgun (WGS) entry which is preliminary data.</text>
</comment>
<evidence type="ECO:0000313" key="4">
    <source>
        <dbReference type="Proteomes" id="UP001241758"/>
    </source>
</evidence>
<reference evidence="3 4" key="1">
    <citation type="submission" date="2023-05" db="EMBL/GenBank/DDBJ databases">
        <title>Actinoplanes sp. NEAU-A12 genome sequencing.</title>
        <authorList>
            <person name="Wang Z.-S."/>
        </authorList>
    </citation>
    <scope>NUCLEOTIDE SEQUENCE [LARGE SCALE GENOMIC DNA]</scope>
    <source>
        <strain evidence="3 4">NEAU-A12</strain>
    </source>
</reference>
<dbReference type="Proteomes" id="UP001241758">
    <property type="component" value="Unassembled WGS sequence"/>
</dbReference>
<keyword evidence="3" id="KW-0378">Hydrolase</keyword>
<feature type="transmembrane region" description="Helical" evidence="1">
    <location>
        <begin position="152"/>
        <end position="173"/>
    </location>
</feature>
<dbReference type="EMBL" id="JASCTH010000029">
    <property type="protein sequence ID" value="MDI6104063.1"/>
    <property type="molecule type" value="Genomic_DNA"/>
</dbReference>
<dbReference type="EC" id="3.4.-.-" evidence="3"/>
<feature type="transmembrane region" description="Helical" evidence="1">
    <location>
        <begin position="185"/>
        <end position="206"/>
    </location>
</feature>
<feature type="domain" description="CAAX prenyl protease 2/Lysostaphin resistance protein A-like" evidence="2">
    <location>
        <begin position="187"/>
        <end position="284"/>
    </location>
</feature>
<accession>A0ABT6WWD6</accession>
<protein>
    <submittedName>
        <fullName evidence="3">CPBP family intramembrane metalloprotease</fullName>
        <ecNumber evidence="3">3.4.-.-</ecNumber>
    </submittedName>
</protein>
<feature type="transmembrane region" description="Helical" evidence="1">
    <location>
        <begin position="47"/>
        <end position="64"/>
    </location>
</feature>
<dbReference type="InterPro" id="IPR003675">
    <property type="entry name" value="Rce1/LyrA-like_dom"/>
</dbReference>
<feature type="transmembrane region" description="Helical" evidence="1">
    <location>
        <begin position="218"/>
        <end position="238"/>
    </location>
</feature>
<evidence type="ECO:0000313" key="3">
    <source>
        <dbReference type="EMBL" id="MDI6104063.1"/>
    </source>
</evidence>
<sequence>MRNKTRYLGTAVLVAGLATIATSAVVLLLTGDGQVRYSADHADTIPFWHRWVPAVVGIALIRLMPPWTTRLAVPEAVSRRTGTLWIESLVLLVSAVLFTTGLRLAGGGEPAHTLLKLPLLLGVPAVLFWAVRRRSGVHMHVDRDGTITPWRRWGPAVPVVAWLVLAYAGPVAVPARGLPGNSDAVTVIATVVIVSAVNSLLEEFFYRRWLQSRWEALLGAWPGIVLASLLWAVWHIGIQSTGSLSVDLASSAVNQGVQGLFLGYLWSRYRMMWPLLTVHGAMNLAPAMIALL</sequence>
<feature type="transmembrane region" description="Helical" evidence="1">
    <location>
        <begin position="84"/>
        <end position="105"/>
    </location>
</feature>
<keyword evidence="4" id="KW-1185">Reference proteome</keyword>
<gene>
    <name evidence="3" type="ORF">QLQ12_36280</name>
</gene>
<keyword evidence="1" id="KW-1133">Transmembrane helix</keyword>
<organism evidence="3 4">
    <name type="scientific">Actinoplanes sandaracinus</name>
    <dbReference type="NCBI Taxonomy" id="3045177"/>
    <lineage>
        <taxon>Bacteria</taxon>
        <taxon>Bacillati</taxon>
        <taxon>Actinomycetota</taxon>
        <taxon>Actinomycetes</taxon>
        <taxon>Micromonosporales</taxon>
        <taxon>Micromonosporaceae</taxon>
        <taxon>Actinoplanes</taxon>
    </lineage>
</organism>
<name>A0ABT6WWD6_9ACTN</name>
<keyword evidence="1" id="KW-0812">Transmembrane</keyword>
<keyword evidence="3" id="KW-0645">Protease</keyword>
<dbReference type="GO" id="GO:0008237">
    <property type="term" value="F:metallopeptidase activity"/>
    <property type="evidence" value="ECO:0007669"/>
    <property type="project" value="UniProtKB-KW"/>
</dbReference>
<evidence type="ECO:0000259" key="2">
    <source>
        <dbReference type="Pfam" id="PF02517"/>
    </source>
</evidence>
<evidence type="ECO:0000256" key="1">
    <source>
        <dbReference type="SAM" id="Phobius"/>
    </source>
</evidence>
<keyword evidence="3" id="KW-0482">Metalloprotease</keyword>